<sequence>MEKILQNIRTNTKLISIVQTIVFIFVILYVLMFLSGGLFTTFFIMLIACFVSVIAALLMLIRKSFLWAIVDLAAAGSMFIYFIYNA</sequence>
<accession>A0A1R0Y480</accession>
<proteinExistence type="predicted"/>
<gene>
    <name evidence="2" type="ORF">BSK52_08610</name>
</gene>
<keyword evidence="1" id="KW-0812">Transmembrane</keyword>
<dbReference type="EMBL" id="MPTC01000005">
    <property type="protein sequence ID" value="OMD42152.1"/>
    <property type="molecule type" value="Genomic_DNA"/>
</dbReference>
<feature type="transmembrane region" description="Helical" evidence="1">
    <location>
        <begin position="38"/>
        <end position="58"/>
    </location>
</feature>
<evidence type="ECO:0000313" key="3">
    <source>
        <dbReference type="Proteomes" id="UP000187439"/>
    </source>
</evidence>
<feature type="transmembrane region" description="Helical" evidence="1">
    <location>
        <begin position="12"/>
        <end position="32"/>
    </location>
</feature>
<keyword evidence="1" id="KW-0472">Membrane</keyword>
<dbReference type="Proteomes" id="UP000187439">
    <property type="component" value="Unassembled WGS sequence"/>
</dbReference>
<evidence type="ECO:0000313" key="2">
    <source>
        <dbReference type="EMBL" id="OMD42152.1"/>
    </source>
</evidence>
<protein>
    <submittedName>
        <fullName evidence="2">Uncharacterized protein</fullName>
    </submittedName>
</protein>
<feature type="transmembrane region" description="Helical" evidence="1">
    <location>
        <begin position="65"/>
        <end position="84"/>
    </location>
</feature>
<reference evidence="2 3" key="1">
    <citation type="submission" date="2016-10" db="EMBL/GenBank/DDBJ databases">
        <title>Paenibacillus species isolates.</title>
        <authorList>
            <person name="Beno S.M."/>
        </authorList>
    </citation>
    <scope>NUCLEOTIDE SEQUENCE [LARGE SCALE GENOMIC DNA]</scope>
    <source>
        <strain evidence="2 3">FSL H7-0710</strain>
    </source>
</reference>
<dbReference type="AlphaFoldDB" id="A0A1R0Y480"/>
<comment type="caution">
    <text evidence="2">The sequence shown here is derived from an EMBL/GenBank/DDBJ whole genome shotgun (WGS) entry which is preliminary data.</text>
</comment>
<name>A0A1R0Y480_9BACL</name>
<organism evidence="2 3">
    <name type="scientific">Paenibacillus odorifer</name>
    <dbReference type="NCBI Taxonomy" id="189426"/>
    <lineage>
        <taxon>Bacteria</taxon>
        <taxon>Bacillati</taxon>
        <taxon>Bacillota</taxon>
        <taxon>Bacilli</taxon>
        <taxon>Bacillales</taxon>
        <taxon>Paenibacillaceae</taxon>
        <taxon>Paenibacillus</taxon>
    </lineage>
</organism>
<evidence type="ECO:0000256" key="1">
    <source>
        <dbReference type="SAM" id="Phobius"/>
    </source>
</evidence>
<dbReference type="OrthoDB" id="2658106at2"/>
<keyword evidence="1" id="KW-1133">Transmembrane helix</keyword>
<dbReference type="RefSeq" id="WP_042127435.1">
    <property type="nucleotide sequence ID" value="NZ_MPTC01000005.1"/>
</dbReference>